<feature type="region of interest" description="Disordered" evidence="1">
    <location>
        <begin position="752"/>
        <end position="783"/>
    </location>
</feature>
<evidence type="ECO:0000259" key="2">
    <source>
        <dbReference type="Pfam" id="PF08914"/>
    </source>
</evidence>
<accession>A0A9Q5HV40</accession>
<feature type="region of interest" description="Disordered" evidence="1">
    <location>
        <begin position="108"/>
        <end position="175"/>
    </location>
</feature>
<feature type="region of interest" description="Disordered" evidence="1">
    <location>
        <begin position="955"/>
        <end position="986"/>
    </location>
</feature>
<protein>
    <recommendedName>
        <fullName evidence="2">TERF2-interacting telomeric protein 1 Myb domain-containing protein</fullName>
    </recommendedName>
</protein>
<dbReference type="Gene3D" id="1.10.10.60">
    <property type="entry name" value="Homeodomain-like"/>
    <property type="match status" value="1"/>
</dbReference>
<feature type="compositionally biased region" description="Polar residues" evidence="1">
    <location>
        <begin position="589"/>
        <end position="613"/>
    </location>
</feature>
<dbReference type="InterPro" id="IPR009057">
    <property type="entry name" value="Homeodomain-like_sf"/>
</dbReference>
<feature type="compositionally biased region" description="Basic and acidic residues" evidence="1">
    <location>
        <begin position="144"/>
        <end position="153"/>
    </location>
</feature>
<feature type="compositionally biased region" description="Polar residues" evidence="1">
    <location>
        <begin position="358"/>
        <end position="376"/>
    </location>
</feature>
<reference evidence="3" key="1">
    <citation type="submission" date="2016-06" db="EMBL/GenBank/DDBJ databases">
        <title>Draft Genome sequence of the fungus Inonotus baumii.</title>
        <authorList>
            <person name="Zhu H."/>
            <person name="Lin W."/>
        </authorList>
    </citation>
    <scope>NUCLEOTIDE SEQUENCE</scope>
    <source>
        <strain evidence="3">821</strain>
    </source>
</reference>
<dbReference type="CDD" id="cd11655">
    <property type="entry name" value="rap1_myb-like"/>
    <property type="match status" value="1"/>
</dbReference>
<dbReference type="Proteomes" id="UP000757232">
    <property type="component" value="Unassembled WGS sequence"/>
</dbReference>
<feature type="compositionally biased region" description="Basic and acidic residues" evidence="1">
    <location>
        <begin position="865"/>
        <end position="876"/>
    </location>
</feature>
<feature type="region of interest" description="Disordered" evidence="1">
    <location>
        <begin position="576"/>
        <end position="613"/>
    </location>
</feature>
<feature type="region of interest" description="Disordered" evidence="1">
    <location>
        <begin position="188"/>
        <end position="264"/>
    </location>
</feature>
<feature type="compositionally biased region" description="Polar residues" evidence="1">
    <location>
        <begin position="455"/>
        <end position="465"/>
    </location>
</feature>
<gene>
    <name evidence="3" type="ORF">A7U60_g6469</name>
</gene>
<evidence type="ECO:0000256" key="1">
    <source>
        <dbReference type="SAM" id="MobiDB-lite"/>
    </source>
</evidence>
<dbReference type="EMBL" id="LNZH02000201">
    <property type="protein sequence ID" value="OCB86573.1"/>
    <property type="molecule type" value="Genomic_DNA"/>
</dbReference>
<feature type="compositionally biased region" description="Polar residues" evidence="1">
    <location>
        <begin position="1028"/>
        <end position="1040"/>
    </location>
</feature>
<feature type="compositionally biased region" description="Basic and acidic residues" evidence="1">
    <location>
        <begin position="322"/>
        <end position="332"/>
    </location>
</feature>
<dbReference type="Pfam" id="PF08914">
    <property type="entry name" value="Myb_Rap1"/>
    <property type="match status" value="1"/>
</dbReference>
<feature type="region of interest" description="Disordered" evidence="1">
    <location>
        <begin position="1023"/>
        <end position="1057"/>
    </location>
</feature>
<dbReference type="OrthoDB" id="435460at2759"/>
<feature type="compositionally biased region" description="Polar residues" evidence="1">
    <location>
        <begin position="248"/>
        <end position="264"/>
    </location>
</feature>
<feature type="domain" description="TERF2-interacting telomeric protein 1 Myb" evidence="2">
    <location>
        <begin position="11"/>
        <end position="68"/>
    </location>
</feature>
<dbReference type="AlphaFoldDB" id="A0A9Q5HV40"/>
<evidence type="ECO:0000313" key="4">
    <source>
        <dbReference type="Proteomes" id="UP000757232"/>
    </source>
</evidence>
<feature type="region of interest" description="Disordered" evidence="1">
    <location>
        <begin position="311"/>
        <end position="557"/>
    </location>
</feature>
<keyword evidence="4" id="KW-1185">Reference proteome</keyword>
<sequence>MSRPRKTRTPYTQDDDAFLMKYIAIYNPDGANRLGNALYARLVEDAERKWPWSKRHSWQSWRERYKDHQDRFDANIKKYQKRKGIKVPEKYSKISFSELERRAKLEALTSSPNGGNAAADPDFSSPEPPTLRRIKRVSATQPQTREERHENEGPRPGPVQPSTQGHKMLASRPARKTAIVAAYSEPEEGEIISQEEGKIVSDGEHRKRKAEEVKVMSGSKRQRMHSDVSVSGPPMNGHLPADKGSSIKPPSQNGPTPSTITRLESLSPFSKNGNLLDNKQTLALLLEALRSQPEGQKEAIEFIKNRLSQAGPSTNVQANTDDQGRLYPRLEKEDYDITEPRTAGGGIPGSWNGAEGPVTSTPANPLRQTNGASSSALVEKEASVTPKAKDDRDTSASNGSLAKTRQLASYNKSAEDFFETPLPTPERADAAPPSTPSPLAPKVHDHGENKENNPEQEISSPSKRNSPQHEDITPTSPFVPSFRRPAKPRRKAPDMDSGSETEVVLEEHPVCETNSSQSAKESWPPLRKKKSSEVKVSTPRADNAIQNVADSTEKSTKGAPIAEIIRSTLAGTPKVPFQARDLKIPRDAISTSGDKPQRGTDSTKVQDENTTPDKIQAARQSLSIRPLQAASEASPLHARVSILRPTSSERINRAEVHAWRSEAPVANIRSASTSITTESDPFLTKDHAMRLRRVEKGKEKEVAASATGIAASEAKARADRRKTFAGFPTLKPPEIDLRKRALRSSIAGNPSNVARRLSFSPSVAPRNDEEQDNDQEENRIRRRTSVAATIDLSQEFPSPDMNVPPADHAFIMRAGVQVLLQSIAQNHSVSEDFVRGIYEELLDLQATDRVVSKMRQVAERAVEKELEREKQKKRNSDVASVPISREPGVGQKADLGLSSVQSSPERREVDFSTLSEPARGRSVSGPRRSELLITPADEDPTFVRLRSQYVPPSASRAARFVRHRARRSSGLANSPLNGYGNDEEDMRVDDYEDDEKEEEEVFLALTPGRMLGDTLDSFASGPVELGDASQNASGVAGQSNKAREADTSFVQPWTTEEDEILLDGEDEEAIKAIEERRGKRAVKWRLAELSARDILS</sequence>
<feature type="compositionally biased region" description="Basic and acidic residues" evidence="1">
    <location>
        <begin position="378"/>
        <end position="394"/>
    </location>
</feature>
<dbReference type="InterPro" id="IPR015010">
    <property type="entry name" value="TERF2IP_Myb"/>
</dbReference>
<feature type="region of interest" description="Disordered" evidence="1">
    <location>
        <begin position="865"/>
        <end position="929"/>
    </location>
</feature>
<evidence type="ECO:0000313" key="3">
    <source>
        <dbReference type="EMBL" id="OCB86573.1"/>
    </source>
</evidence>
<feature type="compositionally biased region" description="Basic and acidic residues" evidence="1">
    <location>
        <begin position="195"/>
        <end position="214"/>
    </location>
</feature>
<feature type="compositionally biased region" description="Polar residues" evidence="1">
    <location>
        <begin position="311"/>
        <end position="321"/>
    </location>
</feature>
<feature type="compositionally biased region" description="Polar residues" evidence="1">
    <location>
        <begin position="395"/>
        <end position="412"/>
    </location>
</feature>
<organism evidence="3 4">
    <name type="scientific">Sanghuangporus baumii</name>
    <name type="common">Phellinus baumii</name>
    <dbReference type="NCBI Taxonomy" id="108892"/>
    <lineage>
        <taxon>Eukaryota</taxon>
        <taxon>Fungi</taxon>
        <taxon>Dikarya</taxon>
        <taxon>Basidiomycota</taxon>
        <taxon>Agaricomycotina</taxon>
        <taxon>Agaricomycetes</taxon>
        <taxon>Hymenochaetales</taxon>
        <taxon>Hymenochaetaceae</taxon>
        <taxon>Sanghuangporus</taxon>
    </lineage>
</organism>
<name>A0A9Q5HV40_SANBA</name>
<proteinExistence type="predicted"/>
<feature type="compositionally biased region" description="Basic and acidic residues" evidence="1">
    <location>
        <begin position="442"/>
        <end position="453"/>
    </location>
</feature>
<comment type="caution">
    <text evidence="3">The sequence shown here is derived from an EMBL/GenBank/DDBJ whole genome shotgun (WGS) entry which is preliminary data.</text>
</comment>
<dbReference type="SUPFAM" id="SSF46689">
    <property type="entry name" value="Homeodomain-like"/>
    <property type="match status" value="1"/>
</dbReference>